<name>A0ABV1MN41_9BACI</name>
<comment type="caution">
    <text evidence="1">The sequence shown here is derived from an EMBL/GenBank/DDBJ whole genome shotgun (WGS) entry which is preliminary data.</text>
</comment>
<organism evidence="1 2">
    <name type="scientific">Lysinibacillus zambalensis</name>
    <dbReference type="NCBI Taxonomy" id="3160866"/>
    <lineage>
        <taxon>Bacteria</taxon>
        <taxon>Bacillati</taxon>
        <taxon>Bacillota</taxon>
        <taxon>Bacilli</taxon>
        <taxon>Bacillales</taxon>
        <taxon>Bacillaceae</taxon>
        <taxon>Lysinibacillus</taxon>
    </lineage>
</organism>
<gene>
    <name evidence="1" type="ORF">ABNX05_04830</name>
</gene>
<keyword evidence="2" id="KW-1185">Reference proteome</keyword>
<dbReference type="EMBL" id="JBEGDG010000002">
    <property type="protein sequence ID" value="MEQ6353932.1"/>
    <property type="molecule type" value="Genomic_DNA"/>
</dbReference>
<proteinExistence type="predicted"/>
<protein>
    <recommendedName>
        <fullName evidence="3">Bacteriophage SP-beta YorD domain-containing protein</fullName>
    </recommendedName>
</protein>
<dbReference type="Proteomes" id="UP001478862">
    <property type="component" value="Unassembled WGS sequence"/>
</dbReference>
<reference evidence="1 2" key="1">
    <citation type="submission" date="2024-06" db="EMBL/GenBank/DDBJ databases">
        <title>Lysinibacillus zambalefons sp. nov., a Novel Firmicute Isolated from the Poon Bato Zambales Hyperalkaline Spring.</title>
        <authorList>
            <person name="Aja J.A."/>
            <person name="Lazaro J.E.H."/>
            <person name="Llorin L.D."/>
            <person name="Lim K.R."/>
            <person name="Teodosio J."/>
            <person name="Dalisay D.S."/>
        </authorList>
    </citation>
    <scope>NUCLEOTIDE SEQUENCE [LARGE SCALE GENOMIC DNA]</scope>
    <source>
        <strain evidence="1 2">M3</strain>
    </source>
</reference>
<dbReference type="RefSeq" id="WP_349658683.1">
    <property type="nucleotide sequence ID" value="NZ_JBEGDG010000002.1"/>
</dbReference>
<accession>A0ABV1MN41</accession>
<evidence type="ECO:0008006" key="3">
    <source>
        <dbReference type="Google" id="ProtNLM"/>
    </source>
</evidence>
<evidence type="ECO:0000313" key="2">
    <source>
        <dbReference type="Proteomes" id="UP001478862"/>
    </source>
</evidence>
<evidence type="ECO:0000313" key="1">
    <source>
        <dbReference type="EMBL" id="MEQ6353932.1"/>
    </source>
</evidence>
<sequence>MGKIFLFLQDANEPNIQRIGAYHYAPELLTEEELKLGILVDEVPQAENIPGKSADLFYNIDTQELFYKYFDIELPPTSPEQQIKDLQKELNAVKTENKTLMLALAESAEAQQQDNLENQLAIAELAELIANKEVL</sequence>